<accession>A0A9P5NQW6</accession>
<gene>
    <name evidence="2" type="ORF">CPB84DRAFT_1776567</name>
</gene>
<evidence type="ECO:0000313" key="3">
    <source>
        <dbReference type="Proteomes" id="UP000724874"/>
    </source>
</evidence>
<name>A0A9P5NQW6_GYMJU</name>
<dbReference type="EMBL" id="JADNYJ010000038">
    <property type="protein sequence ID" value="KAF8902087.1"/>
    <property type="molecule type" value="Genomic_DNA"/>
</dbReference>
<feature type="region of interest" description="Disordered" evidence="1">
    <location>
        <begin position="1"/>
        <end position="60"/>
    </location>
</feature>
<reference evidence="2" key="1">
    <citation type="submission" date="2020-11" db="EMBL/GenBank/DDBJ databases">
        <authorList>
            <consortium name="DOE Joint Genome Institute"/>
            <person name="Ahrendt S."/>
            <person name="Riley R."/>
            <person name="Andreopoulos W."/>
            <person name="LaButti K."/>
            <person name="Pangilinan J."/>
            <person name="Ruiz-duenas F.J."/>
            <person name="Barrasa J.M."/>
            <person name="Sanchez-Garcia M."/>
            <person name="Camarero S."/>
            <person name="Miyauchi S."/>
            <person name="Serrano A."/>
            <person name="Linde D."/>
            <person name="Babiker R."/>
            <person name="Drula E."/>
            <person name="Ayuso-Fernandez I."/>
            <person name="Pacheco R."/>
            <person name="Padilla G."/>
            <person name="Ferreira P."/>
            <person name="Barriuso J."/>
            <person name="Kellner H."/>
            <person name="Castanera R."/>
            <person name="Alfaro M."/>
            <person name="Ramirez L."/>
            <person name="Pisabarro A.G."/>
            <person name="Kuo A."/>
            <person name="Tritt A."/>
            <person name="Lipzen A."/>
            <person name="He G."/>
            <person name="Yan M."/>
            <person name="Ng V."/>
            <person name="Cullen D."/>
            <person name="Martin F."/>
            <person name="Rosso M.-N."/>
            <person name="Henrissat B."/>
            <person name="Hibbett D."/>
            <person name="Martinez A.T."/>
            <person name="Grigoriev I.V."/>
        </authorList>
    </citation>
    <scope>NUCLEOTIDE SEQUENCE</scope>
    <source>
        <strain evidence="2">AH 44721</strain>
    </source>
</reference>
<dbReference type="OrthoDB" id="2581931at2759"/>
<keyword evidence="3" id="KW-1185">Reference proteome</keyword>
<feature type="compositionally biased region" description="Polar residues" evidence="1">
    <location>
        <begin position="1"/>
        <end position="47"/>
    </location>
</feature>
<dbReference type="AlphaFoldDB" id="A0A9P5NQW6"/>
<protein>
    <submittedName>
        <fullName evidence="2">Uncharacterized protein</fullName>
    </submittedName>
</protein>
<proteinExistence type="predicted"/>
<dbReference type="Proteomes" id="UP000724874">
    <property type="component" value="Unassembled WGS sequence"/>
</dbReference>
<organism evidence="2 3">
    <name type="scientific">Gymnopilus junonius</name>
    <name type="common">Spectacular rustgill mushroom</name>
    <name type="synonym">Gymnopilus spectabilis subsp. junonius</name>
    <dbReference type="NCBI Taxonomy" id="109634"/>
    <lineage>
        <taxon>Eukaryota</taxon>
        <taxon>Fungi</taxon>
        <taxon>Dikarya</taxon>
        <taxon>Basidiomycota</taxon>
        <taxon>Agaricomycotina</taxon>
        <taxon>Agaricomycetes</taxon>
        <taxon>Agaricomycetidae</taxon>
        <taxon>Agaricales</taxon>
        <taxon>Agaricineae</taxon>
        <taxon>Hymenogastraceae</taxon>
        <taxon>Gymnopilus</taxon>
    </lineage>
</organism>
<evidence type="ECO:0000256" key="1">
    <source>
        <dbReference type="SAM" id="MobiDB-lite"/>
    </source>
</evidence>
<evidence type="ECO:0000313" key="2">
    <source>
        <dbReference type="EMBL" id="KAF8902087.1"/>
    </source>
</evidence>
<sequence>MSLNDQKMLNQSAKGSNIYPSIANPTKSSGTTDPITSNFVHNPTTPSKGAGAGPNFHGHRNAKHAMKEHYGVIESHPGIIESTNIDPLMHETK</sequence>
<comment type="caution">
    <text evidence="2">The sequence shown here is derived from an EMBL/GenBank/DDBJ whole genome shotgun (WGS) entry which is preliminary data.</text>
</comment>